<dbReference type="RefSeq" id="XP_033396978.1">
    <property type="nucleotide sequence ID" value="XM_033544198.1"/>
</dbReference>
<evidence type="ECO:0000313" key="15">
    <source>
        <dbReference type="EMBL" id="KAF2141265.1"/>
    </source>
</evidence>
<comment type="similarity">
    <text evidence="3">Belongs to the GON7 family.</text>
</comment>
<evidence type="ECO:0000256" key="4">
    <source>
        <dbReference type="ARBA" id="ARBA00011534"/>
    </source>
</evidence>
<dbReference type="GeneID" id="54301694"/>
<feature type="compositionally biased region" description="Acidic residues" evidence="14">
    <location>
        <begin position="77"/>
        <end position="90"/>
    </location>
</feature>
<dbReference type="InterPro" id="IPR014849">
    <property type="entry name" value="EKC/KEOPS_Gon7"/>
</dbReference>
<keyword evidence="7" id="KW-0819">tRNA processing</keyword>
<proteinExistence type="inferred from homology"/>
<dbReference type="GO" id="GO:0008033">
    <property type="term" value="P:tRNA processing"/>
    <property type="evidence" value="ECO:0007669"/>
    <property type="project" value="UniProtKB-KW"/>
</dbReference>
<dbReference type="EMBL" id="ML995487">
    <property type="protein sequence ID" value="KAF2141265.1"/>
    <property type="molecule type" value="Genomic_DNA"/>
</dbReference>
<dbReference type="Proteomes" id="UP000799438">
    <property type="component" value="Unassembled WGS sequence"/>
</dbReference>
<reference evidence="15" key="1">
    <citation type="journal article" date="2020" name="Stud. Mycol.">
        <title>101 Dothideomycetes genomes: a test case for predicting lifestyles and emergence of pathogens.</title>
        <authorList>
            <person name="Haridas S."/>
            <person name="Albert R."/>
            <person name="Binder M."/>
            <person name="Bloem J."/>
            <person name="Labutti K."/>
            <person name="Salamov A."/>
            <person name="Andreopoulos B."/>
            <person name="Baker S."/>
            <person name="Barry K."/>
            <person name="Bills G."/>
            <person name="Bluhm B."/>
            <person name="Cannon C."/>
            <person name="Castanera R."/>
            <person name="Culley D."/>
            <person name="Daum C."/>
            <person name="Ezra D."/>
            <person name="Gonzalez J."/>
            <person name="Henrissat B."/>
            <person name="Kuo A."/>
            <person name="Liang C."/>
            <person name="Lipzen A."/>
            <person name="Lutzoni F."/>
            <person name="Magnuson J."/>
            <person name="Mondo S."/>
            <person name="Nolan M."/>
            <person name="Ohm R."/>
            <person name="Pangilinan J."/>
            <person name="Park H.-J."/>
            <person name="Ramirez L."/>
            <person name="Alfaro M."/>
            <person name="Sun H."/>
            <person name="Tritt A."/>
            <person name="Yoshinaga Y."/>
            <person name="Zwiers L.-H."/>
            <person name="Turgeon B."/>
            <person name="Goodwin S."/>
            <person name="Spatafora J."/>
            <person name="Crous P."/>
            <person name="Grigoriev I."/>
        </authorList>
    </citation>
    <scope>NUCLEOTIDE SEQUENCE</scope>
    <source>
        <strain evidence="15">CBS 121167</strain>
    </source>
</reference>
<keyword evidence="6" id="KW-0158">Chromosome</keyword>
<dbReference type="GO" id="GO:0000781">
    <property type="term" value="C:chromosome, telomeric region"/>
    <property type="evidence" value="ECO:0007669"/>
    <property type="project" value="UniProtKB-SubCell"/>
</dbReference>
<comment type="subcellular location">
    <subcellularLocation>
        <location evidence="2">Chromosome</location>
        <location evidence="2">Telomere</location>
    </subcellularLocation>
    <subcellularLocation>
        <location evidence="1">Nucleus</location>
    </subcellularLocation>
</comment>
<evidence type="ECO:0000256" key="14">
    <source>
        <dbReference type="SAM" id="MobiDB-lite"/>
    </source>
</evidence>
<evidence type="ECO:0000256" key="9">
    <source>
        <dbReference type="ARBA" id="ARBA00023015"/>
    </source>
</evidence>
<feature type="region of interest" description="Disordered" evidence="14">
    <location>
        <begin position="1"/>
        <end position="23"/>
    </location>
</feature>
<dbReference type="OrthoDB" id="2288868at2759"/>
<evidence type="ECO:0000256" key="8">
    <source>
        <dbReference type="ARBA" id="ARBA00022895"/>
    </source>
</evidence>
<evidence type="ECO:0000313" key="16">
    <source>
        <dbReference type="Proteomes" id="UP000799438"/>
    </source>
</evidence>
<sequence>MPAMASSPSTLRATYASPSDNDKAFTREIAPTPDKTAFLAALRTSVTELQAEVNAFVTQKMDDDKKAAGIDDKNDAALEENYGEENVQED</sequence>
<keyword evidence="9" id="KW-0805">Transcription regulation</keyword>
<keyword evidence="12" id="KW-0539">Nucleus</keyword>
<evidence type="ECO:0000256" key="6">
    <source>
        <dbReference type="ARBA" id="ARBA00022454"/>
    </source>
</evidence>
<accession>A0A6A6BD94</accession>
<evidence type="ECO:0000256" key="7">
    <source>
        <dbReference type="ARBA" id="ARBA00022694"/>
    </source>
</evidence>
<evidence type="ECO:0000256" key="10">
    <source>
        <dbReference type="ARBA" id="ARBA00023159"/>
    </source>
</evidence>
<feature type="region of interest" description="Disordered" evidence="14">
    <location>
        <begin position="65"/>
        <end position="90"/>
    </location>
</feature>
<keyword evidence="16" id="KW-1185">Reference proteome</keyword>
<evidence type="ECO:0000256" key="5">
    <source>
        <dbReference type="ARBA" id="ARBA00019746"/>
    </source>
</evidence>
<comment type="function">
    <text evidence="13">Component of the EKC/KEOPS complex that is required for the formation of a threonylcarbamoyl group on adenosine at position 37 (t(6)A37) in tRNAs that read codons beginning with adenine. The complex is probably involved in the transfer of the threonylcarbamoyl moiety of threonylcarbamoyl-AMP (TC-AMP) to the N6 group of A37. GON7 likely plays a supporting role to the catalytic subunit KAE1 in the complex. The EKC/KEOPS complex also promotes both telomere uncapping and telomere elongation. The complex is required for efficient recruitment of transcriptional coactivators.</text>
</comment>
<evidence type="ECO:0000256" key="13">
    <source>
        <dbReference type="ARBA" id="ARBA00025393"/>
    </source>
</evidence>
<protein>
    <recommendedName>
        <fullName evidence="5">EKC/KEOPS complex subunit GON7</fullName>
    </recommendedName>
</protein>
<feature type="compositionally biased region" description="Polar residues" evidence="14">
    <location>
        <begin position="1"/>
        <end position="19"/>
    </location>
</feature>
<evidence type="ECO:0000256" key="1">
    <source>
        <dbReference type="ARBA" id="ARBA00004123"/>
    </source>
</evidence>
<dbReference type="Pfam" id="PF08738">
    <property type="entry name" value="Gon7"/>
    <property type="match status" value="1"/>
</dbReference>
<evidence type="ECO:0000256" key="3">
    <source>
        <dbReference type="ARBA" id="ARBA00008529"/>
    </source>
</evidence>
<feature type="compositionally biased region" description="Basic and acidic residues" evidence="14">
    <location>
        <begin position="65"/>
        <end position="76"/>
    </location>
</feature>
<evidence type="ECO:0000256" key="12">
    <source>
        <dbReference type="ARBA" id="ARBA00023242"/>
    </source>
</evidence>
<dbReference type="AlphaFoldDB" id="A0A6A6BD94"/>
<evidence type="ECO:0000256" key="11">
    <source>
        <dbReference type="ARBA" id="ARBA00023163"/>
    </source>
</evidence>
<keyword evidence="10" id="KW-0010">Activator</keyword>
<keyword evidence="11" id="KW-0804">Transcription</keyword>
<comment type="subunit">
    <text evidence="4">Component of the EKC/KEOPS complex composed of at least BUD32, CGI121, GON7, KAE1 and PCC1; the whole complex dimerizes.</text>
</comment>
<organism evidence="15 16">
    <name type="scientific">Aplosporella prunicola CBS 121167</name>
    <dbReference type="NCBI Taxonomy" id="1176127"/>
    <lineage>
        <taxon>Eukaryota</taxon>
        <taxon>Fungi</taxon>
        <taxon>Dikarya</taxon>
        <taxon>Ascomycota</taxon>
        <taxon>Pezizomycotina</taxon>
        <taxon>Dothideomycetes</taxon>
        <taxon>Dothideomycetes incertae sedis</taxon>
        <taxon>Botryosphaeriales</taxon>
        <taxon>Aplosporellaceae</taxon>
        <taxon>Aplosporella</taxon>
    </lineage>
</organism>
<dbReference type="GO" id="GO:0005634">
    <property type="term" value="C:nucleus"/>
    <property type="evidence" value="ECO:0007669"/>
    <property type="project" value="UniProtKB-SubCell"/>
</dbReference>
<evidence type="ECO:0000256" key="2">
    <source>
        <dbReference type="ARBA" id="ARBA00004574"/>
    </source>
</evidence>
<name>A0A6A6BD94_9PEZI</name>
<keyword evidence="8" id="KW-0779">Telomere</keyword>
<gene>
    <name evidence="15" type="ORF">K452DRAFT_318917</name>
</gene>